<sequence length="56" mass="6125">MSLPMECTFGQHPGLLGLRAIPRLKRPGTKYATQDSSATPSNASRPLLRHLEPGMH</sequence>
<dbReference type="VEuPathDB" id="FungiDB:JI435_034120"/>
<organism evidence="2 3">
    <name type="scientific">Phaeosphaeria nodorum (strain SN15 / ATCC MYA-4574 / FGSC 10173)</name>
    <name type="common">Glume blotch fungus</name>
    <name type="synonym">Parastagonospora nodorum</name>
    <dbReference type="NCBI Taxonomy" id="321614"/>
    <lineage>
        <taxon>Eukaryota</taxon>
        <taxon>Fungi</taxon>
        <taxon>Dikarya</taxon>
        <taxon>Ascomycota</taxon>
        <taxon>Pezizomycotina</taxon>
        <taxon>Dothideomycetes</taxon>
        <taxon>Pleosporomycetidae</taxon>
        <taxon>Pleosporales</taxon>
        <taxon>Pleosporineae</taxon>
        <taxon>Phaeosphaeriaceae</taxon>
        <taxon>Parastagonospora</taxon>
    </lineage>
</organism>
<gene>
    <name evidence="2" type="ORF">JI435_034120</name>
</gene>
<dbReference type="EMBL" id="CP069025">
    <property type="protein sequence ID" value="QRC93168.1"/>
    <property type="molecule type" value="Genomic_DNA"/>
</dbReference>
<reference evidence="3" key="1">
    <citation type="journal article" date="2021" name="BMC Genomics">
        <title>Chromosome-level genome assembly and manually-curated proteome of model necrotroph Parastagonospora nodorum Sn15 reveals a genome-wide trove of candidate effector homologs, and redundancy of virulence-related functions within an accessory chromosome.</title>
        <authorList>
            <person name="Bertazzoni S."/>
            <person name="Jones D.A.B."/>
            <person name="Phan H.T."/>
            <person name="Tan K.-C."/>
            <person name="Hane J.K."/>
        </authorList>
    </citation>
    <scope>NUCLEOTIDE SEQUENCE [LARGE SCALE GENOMIC DNA]</scope>
    <source>
        <strain evidence="3">SN15 / ATCC MYA-4574 / FGSC 10173)</strain>
    </source>
</reference>
<dbReference type="AlphaFoldDB" id="A0A7U2EWG3"/>
<dbReference type="Proteomes" id="UP000663193">
    <property type="component" value="Chromosome 3"/>
</dbReference>
<evidence type="ECO:0000256" key="1">
    <source>
        <dbReference type="SAM" id="MobiDB-lite"/>
    </source>
</evidence>
<feature type="region of interest" description="Disordered" evidence="1">
    <location>
        <begin position="26"/>
        <end position="56"/>
    </location>
</feature>
<evidence type="ECO:0000313" key="2">
    <source>
        <dbReference type="EMBL" id="QRC93168.1"/>
    </source>
</evidence>
<name>A0A7U2EWG3_PHANO</name>
<accession>A0A7U2EWG3</accession>
<keyword evidence="3" id="KW-1185">Reference proteome</keyword>
<feature type="compositionally biased region" description="Polar residues" evidence="1">
    <location>
        <begin position="31"/>
        <end position="44"/>
    </location>
</feature>
<proteinExistence type="predicted"/>
<evidence type="ECO:0000313" key="3">
    <source>
        <dbReference type="Proteomes" id="UP000663193"/>
    </source>
</evidence>
<protein>
    <submittedName>
        <fullName evidence="2">Uncharacterized protein</fullName>
    </submittedName>
</protein>